<evidence type="ECO:0000313" key="1">
    <source>
        <dbReference type="EMBL" id="POM75221.1"/>
    </source>
</evidence>
<proteinExistence type="predicted"/>
<reference evidence="1 2" key="1">
    <citation type="journal article" date="2017" name="Genome Biol. Evol.">
        <title>Phytophthora megakarya and P. palmivora, closely related causal agents of cacao black pod rot, underwent increases in genome sizes and gene numbers by different mechanisms.</title>
        <authorList>
            <person name="Ali S.S."/>
            <person name="Shao J."/>
            <person name="Lary D.J."/>
            <person name="Kronmiller B."/>
            <person name="Shen D."/>
            <person name="Strem M.D."/>
            <person name="Amoako-Attah I."/>
            <person name="Akrofi A.Y."/>
            <person name="Begoude B.A."/>
            <person name="Ten Hoopen G.M."/>
            <person name="Coulibaly K."/>
            <person name="Kebe B.I."/>
            <person name="Melnick R.L."/>
            <person name="Guiltinan M.J."/>
            <person name="Tyler B.M."/>
            <person name="Meinhardt L.W."/>
            <person name="Bailey B.A."/>
        </authorList>
    </citation>
    <scope>NUCLEOTIDE SEQUENCE [LARGE SCALE GENOMIC DNA]</scope>
    <source>
        <strain evidence="2">sbr112.9</strain>
    </source>
</reference>
<dbReference type="OrthoDB" id="113382at2759"/>
<comment type="caution">
    <text evidence="1">The sequence shown here is derived from an EMBL/GenBank/DDBJ whole genome shotgun (WGS) entry which is preliminary data.</text>
</comment>
<organism evidence="1 2">
    <name type="scientific">Phytophthora palmivora</name>
    <dbReference type="NCBI Taxonomy" id="4796"/>
    <lineage>
        <taxon>Eukaryota</taxon>
        <taxon>Sar</taxon>
        <taxon>Stramenopiles</taxon>
        <taxon>Oomycota</taxon>
        <taxon>Peronosporomycetes</taxon>
        <taxon>Peronosporales</taxon>
        <taxon>Peronosporaceae</taxon>
        <taxon>Phytophthora</taxon>
    </lineage>
</organism>
<sequence length="243" mass="27610">MQQYAKTTEKTNDMAPEWGPEDVNLYKAFILELAEAYAQTDTIFQQCGLGGKVSSETSFYKPIRRLDAVRNIAFFESTSAFVMPKKYPNSAKAMFDAIRQIHDDHACRKLYEKVENAANTIAVKFGTVNHCEGENVVPLSLIAVQQRFEESDRTVLVWRCLIEGEGDFADMCLDETGWCVLRSTPVDSTDIRTCIRSTPIHRCVEKTIDSKERDEEFANAVVRSSQQDSMKLAQLMDQFLLHT</sequence>
<gene>
    <name evidence="1" type="ORF">PHPALM_7706</name>
</gene>
<evidence type="ECO:0000313" key="2">
    <source>
        <dbReference type="Proteomes" id="UP000237271"/>
    </source>
</evidence>
<dbReference type="Proteomes" id="UP000237271">
    <property type="component" value="Unassembled WGS sequence"/>
</dbReference>
<keyword evidence="2" id="KW-1185">Reference proteome</keyword>
<dbReference type="AlphaFoldDB" id="A0A2P4YBN3"/>
<protein>
    <submittedName>
        <fullName evidence="1">Uncharacterized protein</fullName>
    </submittedName>
</protein>
<name>A0A2P4YBN3_9STRA</name>
<dbReference type="EMBL" id="NCKW01003971">
    <property type="protein sequence ID" value="POM75221.1"/>
    <property type="molecule type" value="Genomic_DNA"/>
</dbReference>
<accession>A0A2P4YBN3</accession>